<dbReference type="RefSeq" id="WP_092783911.1">
    <property type="nucleotide sequence ID" value="NZ_FORA01000005.1"/>
</dbReference>
<dbReference type="AlphaFoldDB" id="A0A1I3TLS2"/>
<dbReference type="InterPro" id="IPR021866">
    <property type="entry name" value="SpoIIAA-like"/>
</dbReference>
<keyword evidence="2" id="KW-1185">Reference proteome</keyword>
<accession>A0A1I3TLS2</accession>
<evidence type="ECO:0000313" key="2">
    <source>
        <dbReference type="Proteomes" id="UP000199110"/>
    </source>
</evidence>
<proteinExistence type="predicted"/>
<dbReference type="SUPFAM" id="SSF52091">
    <property type="entry name" value="SpoIIaa-like"/>
    <property type="match status" value="1"/>
</dbReference>
<dbReference type="EMBL" id="FORA01000005">
    <property type="protein sequence ID" value="SFJ71339.1"/>
    <property type="molecule type" value="Genomic_DNA"/>
</dbReference>
<dbReference type="Gene3D" id="3.40.50.10600">
    <property type="entry name" value="SpoIIaa-like domains"/>
    <property type="match status" value="1"/>
</dbReference>
<evidence type="ECO:0000313" key="1">
    <source>
        <dbReference type="EMBL" id="SFJ71339.1"/>
    </source>
</evidence>
<sequence>MAFSHGAIQQIPTTSPTVYAFRVSGHIDDDDSEALAKFMLAAFDRHDDKIDMLLDLTGFTGSDWDSIFDGDVIKSRFRALSGVRRYAVIGAPSAAATMIDLMDKVIPVEAKSFKASEAAAAWAFVGATEAPVGT</sequence>
<dbReference type="STRING" id="390807.SAMN04488095_3484"/>
<dbReference type="InterPro" id="IPR038396">
    <property type="entry name" value="SpoIIAA-like_sf"/>
</dbReference>
<dbReference type="Proteomes" id="UP000199110">
    <property type="component" value="Unassembled WGS sequence"/>
</dbReference>
<dbReference type="OrthoDB" id="5457369at2"/>
<protein>
    <submittedName>
        <fullName evidence="1">SpoIIAA-like</fullName>
    </submittedName>
</protein>
<gene>
    <name evidence="1" type="ORF">SAMN04488095_3484</name>
</gene>
<dbReference type="InterPro" id="IPR036513">
    <property type="entry name" value="STAS_dom_sf"/>
</dbReference>
<reference evidence="1 2" key="1">
    <citation type="submission" date="2016-10" db="EMBL/GenBank/DDBJ databases">
        <authorList>
            <person name="de Groot N.N."/>
        </authorList>
    </citation>
    <scope>NUCLEOTIDE SEQUENCE [LARGE SCALE GENOMIC DNA]</scope>
    <source>
        <strain evidence="1 2">DSM 19073</strain>
    </source>
</reference>
<organism evidence="1 2">
    <name type="scientific">Jannaschia pohangensis</name>
    <dbReference type="NCBI Taxonomy" id="390807"/>
    <lineage>
        <taxon>Bacteria</taxon>
        <taxon>Pseudomonadati</taxon>
        <taxon>Pseudomonadota</taxon>
        <taxon>Alphaproteobacteria</taxon>
        <taxon>Rhodobacterales</taxon>
        <taxon>Roseobacteraceae</taxon>
        <taxon>Jannaschia</taxon>
    </lineage>
</organism>
<dbReference type="Pfam" id="PF11964">
    <property type="entry name" value="SpoIIAA-like"/>
    <property type="match status" value="1"/>
</dbReference>
<name>A0A1I3TLS2_9RHOB</name>